<dbReference type="PANTHER" id="PTHR35526:SF3">
    <property type="entry name" value="ANTI-SIGMA-F FACTOR RSBW"/>
    <property type="match status" value="1"/>
</dbReference>
<evidence type="ECO:0000313" key="4">
    <source>
        <dbReference type="EMBL" id="MXQ66534.1"/>
    </source>
</evidence>
<proteinExistence type="predicted"/>
<keyword evidence="4" id="KW-0067">ATP-binding</keyword>
<feature type="region of interest" description="Disordered" evidence="2">
    <location>
        <begin position="1"/>
        <end position="29"/>
    </location>
</feature>
<dbReference type="InterPro" id="IPR050267">
    <property type="entry name" value="Anti-sigma-factor_SerPK"/>
</dbReference>
<keyword evidence="5" id="KW-1185">Reference proteome</keyword>
<comment type="caution">
    <text evidence="4">The sequence shown here is derived from an EMBL/GenBank/DDBJ whole genome shotgun (WGS) entry which is preliminary data.</text>
</comment>
<evidence type="ECO:0000259" key="3">
    <source>
        <dbReference type="Pfam" id="PF13581"/>
    </source>
</evidence>
<dbReference type="EMBL" id="WUTW01000004">
    <property type="protein sequence ID" value="MXQ66534.1"/>
    <property type="molecule type" value="Genomic_DNA"/>
</dbReference>
<evidence type="ECO:0000313" key="5">
    <source>
        <dbReference type="Proteomes" id="UP000431901"/>
    </source>
</evidence>
<feature type="compositionally biased region" description="Pro residues" evidence="2">
    <location>
        <begin position="1"/>
        <end position="12"/>
    </location>
</feature>
<name>A0A6I4WHS6_9ACTN</name>
<dbReference type="GO" id="GO:0005524">
    <property type="term" value="F:ATP binding"/>
    <property type="evidence" value="ECO:0007669"/>
    <property type="project" value="UniProtKB-KW"/>
</dbReference>
<evidence type="ECO:0000256" key="2">
    <source>
        <dbReference type="SAM" id="MobiDB-lite"/>
    </source>
</evidence>
<dbReference type="Proteomes" id="UP000431901">
    <property type="component" value="Unassembled WGS sequence"/>
</dbReference>
<organism evidence="4 5">
    <name type="scientific">Actinomadura rayongensis</name>
    <dbReference type="NCBI Taxonomy" id="1429076"/>
    <lineage>
        <taxon>Bacteria</taxon>
        <taxon>Bacillati</taxon>
        <taxon>Actinomycetota</taxon>
        <taxon>Actinomycetes</taxon>
        <taxon>Streptosporangiales</taxon>
        <taxon>Thermomonosporaceae</taxon>
        <taxon>Actinomadura</taxon>
    </lineage>
</organism>
<keyword evidence="4" id="KW-0547">Nucleotide-binding</keyword>
<feature type="domain" description="Histidine kinase/HSP90-like ATPase" evidence="3">
    <location>
        <begin position="68"/>
        <end position="171"/>
    </location>
</feature>
<protein>
    <submittedName>
        <fullName evidence="4">ATP-binding protein</fullName>
    </submittedName>
</protein>
<dbReference type="PANTHER" id="PTHR35526">
    <property type="entry name" value="ANTI-SIGMA-F FACTOR RSBW-RELATED"/>
    <property type="match status" value="1"/>
</dbReference>
<reference evidence="4 5" key="1">
    <citation type="submission" date="2019-12" db="EMBL/GenBank/DDBJ databases">
        <title>Nocardia macrotermitis sp. nov. and Nocardia aurantia sp. nov., isolated from the gut of the fungus growing-termite Macrotermes natalensis.</title>
        <authorList>
            <person name="Christine B."/>
            <person name="Rene B."/>
        </authorList>
    </citation>
    <scope>NUCLEOTIDE SEQUENCE [LARGE SCALE GENOMIC DNA]</scope>
    <source>
        <strain evidence="4 5">DSM 102126</strain>
    </source>
</reference>
<dbReference type="OrthoDB" id="3480034at2"/>
<dbReference type="Gene3D" id="3.30.565.10">
    <property type="entry name" value="Histidine kinase-like ATPase, C-terminal domain"/>
    <property type="match status" value="1"/>
</dbReference>
<dbReference type="CDD" id="cd16936">
    <property type="entry name" value="HATPase_RsbW-like"/>
    <property type="match status" value="1"/>
</dbReference>
<keyword evidence="1" id="KW-0808">Transferase</keyword>
<accession>A0A6I4WHS6</accession>
<keyword evidence="1" id="KW-0723">Serine/threonine-protein kinase</keyword>
<sequence length="175" mass="17902">MIETPPAGPPVAEPKCAFGRPGPGGVAFPAEFPAERRRADPPGRVVPRPAAPPDGFALTFTSATPGARVARETVGAALRAWGLDGLADDAELVASELVTNALRHAGTATVAVTRRPDTVVLEVTDDDPAPPCTADPDPLGTSGRGLIIVAALAAGWGWRPVEPSGKCIWATFGTP</sequence>
<dbReference type="RefSeq" id="WP_161104723.1">
    <property type="nucleotide sequence ID" value="NZ_JBHLYI010000018.1"/>
</dbReference>
<dbReference type="Pfam" id="PF13581">
    <property type="entry name" value="HATPase_c_2"/>
    <property type="match status" value="1"/>
</dbReference>
<gene>
    <name evidence="4" type="ORF">GQ466_21175</name>
</gene>
<dbReference type="InterPro" id="IPR003594">
    <property type="entry name" value="HATPase_dom"/>
</dbReference>
<dbReference type="SUPFAM" id="SSF55874">
    <property type="entry name" value="ATPase domain of HSP90 chaperone/DNA topoisomerase II/histidine kinase"/>
    <property type="match status" value="1"/>
</dbReference>
<dbReference type="AlphaFoldDB" id="A0A6I4WHS6"/>
<dbReference type="GO" id="GO:0004674">
    <property type="term" value="F:protein serine/threonine kinase activity"/>
    <property type="evidence" value="ECO:0007669"/>
    <property type="project" value="UniProtKB-KW"/>
</dbReference>
<keyword evidence="1" id="KW-0418">Kinase</keyword>
<evidence type="ECO:0000256" key="1">
    <source>
        <dbReference type="ARBA" id="ARBA00022527"/>
    </source>
</evidence>
<dbReference type="InterPro" id="IPR036890">
    <property type="entry name" value="HATPase_C_sf"/>
</dbReference>